<feature type="chain" id="PRO_5044713240" evidence="2">
    <location>
        <begin position="22"/>
        <end position="267"/>
    </location>
</feature>
<proteinExistence type="predicted"/>
<dbReference type="AlphaFoldDB" id="A0AAV0BID4"/>
<feature type="region of interest" description="Disordered" evidence="1">
    <location>
        <begin position="194"/>
        <end position="267"/>
    </location>
</feature>
<feature type="signal peptide" evidence="2">
    <location>
        <begin position="1"/>
        <end position="21"/>
    </location>
</feature>
<name>A0AAV0BID4_PHAPC</name>
<gene>
    <name evidence="3" type="ORF">PPACK8108_LOCUS20603</name>
    <name evidence="4" type="ORF">PPACK8108_LOCUS21719</name>
</gene>
<keyword evidence="5" id="KW-1185">Reference proteome</keyword>
<protein>
    <submittedName>
        <fullName evidence="4">Expressed protein</fullName>
    </submittedName>
</protein>
<evidence type="ECO:0000256" key="2">
    <source>
        <dbReference type="SAM" id="SignalP"/>
    </source>
</evidence>
<evidence type="ECO:0000313" key="5">
    <source>
        <dbReference type="Proteomes" id="UP001153365"/>
    </source>
</evidence>
<comment type="caution">
    <text evidence="4">The sequence shown here is derived from an EMBL/GenBank/DDBJ whole genome shotgun (WGS) entry which is preliminary data.</text>
</comment>
<keyword evidence="2" id="KW-0732">Signal</keyword>
<organism evidence="4 5">
    <name type="scientific">Phakopsora pachyrhizi</name>
    <name type="common">Asian soybean rust disease fungus</name>
    <dbReference type="NCBI Taxonomy" id="170000"/>
    <lineage>
        <taxon>Eukaryota</taxon>
        <taxon>Fungi</taxon>
        <taxon>Dikarya</taxon>
        <taxon>Basidiomycota</taxon>
        <taxon>Pucciniomycotina</taxon>
        <taxon>Pucciniomycetes</taxon>
        <taxon>Pucciniales</taxon>
        <taxon>Phakopsoraceae</taxon>
        <taxon>Phakopsora</taxon>
    </lineage>
</organism>
<feature type="compositionally biased region" description="Polar residues" evidence="1">
    <location>
        <begin position="226"/>
        <end position="239"/>
    </location>
</feature>
<dbReference type="EMBL" id="CALTRL010005764">
    <property type="protein sequence ID" value="CAH7686008.1"/>
    <property type="molecule type" value="Genomic_DNA"/>
</dbReference>
<evidence type="ECO:0000313" key="4">
    <source>
        <dbReference type="EMBL" id="CAH7686998.1"/>
    </source>
</evidence>
<evidence type="ECO:0000256" key="1">
    <source>
        <dbReference type="SAM" id="MobiDB-lite"/>
    </source>
</evidence>
<dbReference type="EMBL" id="CALTRL010005826">
    <property type="protein sequence ID" value="CAH7686998.1"/>
    <property type="molecule type" value="Genomic_DNA"/>
</dbReference>
<dbReference type="Proteomes" id="UP001153365">
    <property type="component" value="Unassembled WGS sequence"/>
</dbReference>
<accession>A0AAV0BID4</accession>
<feature type="compositionally biased region" description="Basic residues" evidence="1">
    <location>
        <begin position="258"/>
        <end position="267"/>
    </location>
</feature>
<sequence length="267" mass="30733">MEKKAQFFFLIFWFLSLDVFGLCSLMESAADVAEIGENSLKIGSSPPSMPERKSFQKTRGKVLDDGELKPFEFPILNPSPLYLHFSPEKRFWDYTPGHKQEMLKNEIPSDNAAYFSKNLKEYSNSMSPISILEKTISLEGHETIGMHDYPKYRGSTLSKSKSLKEVEMEKESKGKEKLKPFEFSTSTQSYYTHKPIFSSKESNRDRQTERKKVKRKKDDFHIIKNAISTNPTEGSTSTFKDLPTSIEIEVEQGIERSPKRKTSRNSQ</sequence>
<feature type="compositionally biased region" description="Basic and acidic residues" evidence="1">
    <location>
        <begin position="201"/>
        <end position="222"/>
    </location>
</feature>
<evidence type="ECO:0000313" key="3">
    <source>
        <dbReference type="EMBL" id="CAH7686008.1"/>
    </source>
</evidence>
<reference evidence="4" key="1">
    <citation type="submission" date="2022-06" db="EMBL/GenBank/DDBJ databases">
        <authorList>
            <consortium name="SYNGENTA / RWTH Aachen University"/>
        </authorList>
    </citation>
    <scope>NUCLEOTIDE SEQUENCE</scope>
</reference>